<evidence type="ECO:0000313" key="2">
    <source>
        <dbReference type="Proteomes" id="UP000485880"/>
    </source>
</evidence>
<proteinExistence type="predicted"/>
<keyword evidence="2" id="KW-1185">Reference proteome</keyword>
<comment type="caution">
    <text evidence="1">The sequence shown here is derived from an EMBL/GenBank/DDBJ whole genome shotgun (WGS) entry which is preliminary data.</text>
</comment>
<accession>A0A8B6M2B6</accession>
<dbReference type="Proteomes" id="UP000485880">
    <property type="component" value="Unassembled WGS sequence"/>
</dbReference>
<evidence type="ECO:0000313" key="1">
    <source>
        <dbReference type="EMBL" id="VTZ48986.1"/>
    </source>
</evidence>
<protein>
    <submittedName>
        <fullName evidence="1">Uncharacterized protein</fullName>
    </submittedName>
</protein>
<name>A0A8B6M2B6_METTU</name>
<sequence length="52" mass="5708">MQKASRKLEARCVTLPADFAGSLARGPEPGQDFLQGRPLILEVAGLRDEIER</sequence>
<dbReference type="EMBL" id="CABFMQ020000035">
    <property type="protein sequence ID" value="VTZ48986.1"/>
    <property type="molecule type" value="Genomic_DNA"/>
</dbReference>
<gene>
    <name evidence="1" type="ORF">MPC4_130007</name>
</gene>
<dbReference type="AlphaFoldDB" id="A0A8B6M2B6"/>
<organism evidence="1 2">
    <name type="scientific">Methylocella tundrae</name>
    <dbReference type="NCBI Taxonomy" id="227605"/>
    <lineage>
        <taxon>Bacteria</taxon>
        <taxon>Pseudomonadati</taxon>
        <taxon>Pseudomonadota</taxon>
        <taxon>Alphaproteobacteria</taxon>
        <taxon>Hyphomicrobiales</taxon>
        <taxon>Beijerinckiaceae</taxon>
        <taxon>Methylocella</taxon>
    </lineage>
</organism>
<reference evidence="1 2" key="1">
    <citation type="submission" date="2019-05" db="EMBL/GenBank/DDBJ databases">
        <authorList>
            <person name="Farhan Ul Haque M."/>
        </authorList>
    </citation>
    <scope>NUCLEOTIDE SEQUENCE [LARGE SCALE GENOMIC DNA]</scope>
    <source>
        <strain evidence="1">2</strain>
    </source>
</reference>